<gene>
    <name evidence="11" type="ORF">CEY11_19810</name>
</gene>
<feature type="domain" description="Polymerase/histidinol phosphatase N-terminal" evidence="10">
    <location>
        <begin position="11"/>
        <end position="78"/>
    </location>
</feature>
<dbReference type="Pfam" id="PF02811">
    <property type="entry name" value="PHP"/>
    <property type="match status" value="1"/>
</dbReference>
<keyword evidence="6" id="KW-0548">Nucleotidyltransferase</keyword>
<dbReference type="PANTHER" id="PTHR32294:SF0">
    <property type="entry name" value="DNA POLYMERASE III SUBUNIT ALPHA"/>
    <property type="match status" value="1"/>
</dbReference>
<name>A0A225M564_9BURK</name>
<dbReference type="Pfam" id="PF01336">
    <property type="entry name" value="tRNA_anti-codon"/>
    <property type="match status" value="1"/>
</dbReference>
<dbReference type="InterPro" id="IPR016195">
    <property type="entry name" value="Pol/histidinol_Pase-like"/>
</dbReference>
<dbReference type="CDD" id="cd04485">
    <property type="entry name" value="DnaE_OBF"/>
    <property type="match status" value="1"/>
</dbReference>
<reference evidence="12" key="1">
    <citation type="submission" date="2017-06" db="EMBL/GenBank/DDBJ databases">
        <title>Herbaspirillum phytohormonus sp. nov., isolated from the root nodule of Robinia pseudoacacia in lead-zinc mine.</title>
        <authorList>
            <person name="Fan M."/>
            <person name="Lin Y."/>
        </authorList>
    </citation>
    <scope>NUCLEOTIDE SEQUENCE [LARGE SCALE GENOMIC DNA]</scope>
    <source>
        <strain evidence="12">SC-089</strain>
    </source>
</reference>
<dbReference type="NCBIfam" id="TIGR00594">
    <property type="entry name" value="polc"/>
    <property type="match status" value="1"/>
</dbReference>
<evidence type="ECO:0000313" key="12">
    <source>
        <dbReference type="Proteomes" id="UP000214603"/>
    </source>
</evidence>
<dbReference type="InterPro" id="IPR003141">
    <property type="entry name" value="Pol/His_phosphatase_N"/>
</dbReference>
<evidence type="ECO:0000313" key="11">
    <source>
        <dbReference type="EMBL" id="OWT56266.1"/>
    </source>
</evidence>
<keyword evidence="12" id="KW-1185">Reference proteome</keyword>
<dbReference type="Gene3D" id="3.20.20.140">
    <property type="entry name" value="Metal-dependent hydrolases"/>
    <property type="match status" value="1"/>
</dbReference>
<dbReference type="RefSeq" id="WP_088605143.1">
    <property type="nucleotide sequence ID" value="NZ_NJIH01000011.1"/>
</dbReference>
<accession>A0A225M564</accession>
<dbReference type="Pfam" id="PF17657">
    <property type="entry name" value="DNA_pol3_finger"/>
    <property type="match status" value="1"/>
</dbReference>
<keyword evidence="7" id="KW-0235">DNA replication</keyword>
<dbReference type="InterPro" id="IPR029460">
    <property type="entry name" value="DNAPol_HHH"/>
</dbReference>
<dbReference type="NCBIfam" id="NF004226">
    <property type="entry name" value="PRK05673.1"/>
    <property type="match status" value="1"/>
</dbReference>
<dbReference type="InterPro" id="IPR004365">
    <property type="entry name" value="NA-bd_OB_tRNA"/>
</dbReference>
<dbReference type="Gene3D" id="1.10.150.870">
    <property type="match status" value="1"/>
</dbReference>
<dbReference type="GO" id="GO:0003887">
    <property type="term" value="F:DNA-directed DNA polymerase activity"/>
    <property type="evidence" value="ECO:0007669"/>
    <property type="project" value="UniProtKB-KW"/>
</dbReference>
<dbReference type="GO" id="GO:0005737">
    <property type="term" value="C:cytoplasm"/>
    <property type="evidence" value="ECO:0007669"/>
    <property type="project" value="UniProtKB-SubCell"/>
</dbReference>
<dbReference type="OrthoDB" id="9803237at2"/>
<evidence type="ECO:0000256" key="6">
    <source>
        <dbReference type="ARBA" id="ARBA00022695"/>
    </source>
</evidence>
<evidence type="ECO:0000256" key="1">
    <source>
        <dbReference type="ARBA" id="ARBA00004496"/>
    </source>
</evidence>
<keyword evidence="5" id="KW-0808">Transferase</keyword>
<keyword evidence="4" id="KW-0963">Cytoplasm</keyword>
<dbReference type="PANTHER" id="PTHR32294">
    <property type="entry name" value="DNA POLYMERASE III SUBUNIT ALPHA"/>
    <property type="match status" value="1"/>
</dbReference>
<comment type="subcellular location">
    <subcellularLocation>
        <location evidence="1">Cytoplasm</location>
    </subcellularLocation>
</comment>
<dbReference type="Pfam" id="PF07733">
    <property type="entry name" value="DNA_pol3_alpha"/>
    <property type="match status" value="1"/>
</dbReference>
<proteinExistence type="predicted"/>
<evidence type="ECO:0000256" key="8">
    <source>
        <dbReference type="ARBA" id="ARBA00022932"/>
    </source>
</evidence>
<dbReference type="GO" id="GO:0008408">
    <property type="term" value="F:3'-5' exonuclease activity"/>
    <property type="evidence" value="ECO:0007669"/>
    <property type="project" value="InterPro"/>
</dbReference>
<dbReference type="SUPFAM" id="SSF89550">
    <property type="entry name" value="PHP domain-like"/>
    <property type="match status" value="1"/>
</dbReference>
<evidence type="ECO:0000256" key="7">
    <source>
        <dbReference type="ARBA" id="ARBA00022705"/>
    </source>
</evidence>
<dbReference type="InterPro" id="IPR040982">
    <property type="entry name" value="DNA_pol3_finger"/>
</dbReference>
<evidence type="ECO:0000259" key="10">
    <source>
        <dbReference type="SMART" id="SM00481"/>
    </source>
</evidence>
<dbReference type="GO" id="GO:0003676">
    <property type="term" value="F:nucleic acid binding"/>
    <property type="evidence" value="ECO:0007669"/>
    <property type="project" value="InterPro"/>
</dbReference>
<dbReference type="InterPro" id="IPR049821">
    <property type="entry name" value="PolIIIA_DnaE1_PHP"/>
</dbReference>
<dbReference type="AlphaFoldDB" id="A0A225M564"/>
<dbReference type="InterPro" id="IPR004805">
    <property type="entry name" value="DnaE2/DnaE/PolC"/>
</dbReference>
<dbReference type="EMBL" id="NJIH01000011">
    <property type="protein sequence ID" value="OWT56266.1"/>
    <property type="molecule type" value="Genomic_DNA"/>
</dbReference>
<dbReference type="Pfam" id="PF14579">
    <property type="entry name" value="HHH_6"/>
    <property type="match status" value="1"/>
</dbReference>
<dbReference type="Gene3D" id="1.10.10.1600">
    <property type="entry name" value="Bacterial DNA polymerase III alpha subunit, thumb domain"/>
    <property type="match status" value="1"/>
</dbReference>
<dbReference type="GO" id="GO:0006260">
    <property type="term" value="P:DNA replication"/>
    <property type="evidence" value="ECO:0007669"/>
    <property type="project" value="UniProtKB-KW"/>
</dbReference>
<dbReference type="InterPro" id="IPR012340">
    <property type="entry name" value="NA-bd_OB-fold"/>
</dbReference>
<dbReference type="CDD" id="cd07433">
    <property type="entry name" value="PHP_PolIIIA_DnaE1"/>
    <property type="match status" value="1"/>
</dbReference>
<evidence type="ECO:0000256" key="4">
    <source>
        <dbReference type="ARBA" id="ARBA00022490"/>
    </source>
</evidence>
<comment type="caution">
    <text evidence="11">The sequence shown here is derived from an EMBL/GenBank/DDBJ whole genome shotgun (WGS) entry which is preliminary data.</text>
</comment>
<evidence type="ECO:0000256" key="2">
    <source>
        <dbReference type="ARBA" id="ARBA00012417"/>
    </source>
</evidence>
<keyword evidence="8" id="KW-0239">DNA-directed DNA polymerase</keyword>
<dbReference type="SMART" id="SM00481">
    <property type="entry name" value="POLIIIAc"/>
    <property type="match status" value="1"/>
</dbReference>
<dbReference type="InterPro" id="IPR011708">
    <property type="entry name" value="DNA_pol3_alpha_NTPase_dom"/>
</dbReference>
<evidence type="ECO:0000256" key="3">
    <source>
        <dbReference type="ARBA" id="ARBA00019114"/>
    </source>
</evidence>
<evidence type="ECO:0000256" key="9">
    <source>
        <dbReference type="ARBA" id="ARBA00049244"/>
    </source>
</evidence>
<evidence type="ECO:0000256" key="5">
    <source>
        <dbReference type="ARBA" id="ARBA00022679"/>
    </source>
</evidence>
<dbReference type="Gene3D" id="2.40.50.140">
    <property type="entry name" value="Nucleic acid-binding proteins"/>
    <property type="match status" value="1"/>
</dbReference>
<protein>
    <recommendedName>
        <fullName evidence="3">DNA polymerase III subunit alpha</fullName>
        <ecNumber evidence="2">2.7.7.7</ecNumber>
    </recommendedName>
</protein>
<organism evidence="11 12">
    <name type="scientific">Candidimonas nitroreducens</name>
    <dbReference type="NCBI Taxonomy" id="683354"/>
    <lineage>
        <taxon>Bacteria</taxon>
        <taxon>Pseudomonadati</taxon>
        <taxon>Pseudomonadota</taxon>
        <taxon>Betaproteobacteria</taxon>
        <taxon>Burkholderiales</taxon>
        <taxon>Alcaligenaceae</taxon>
        <taxon>Candidimonas</taxon>
    </lineage>
</organism>
<dbReference type="InterPro" id="IPR004013">
    <property type="entry name" value="PHP_dom"/>
</dbReference>
<dbReference type="EC" id="2.7.7.7" evidence="2"/>
<sequence>MTAATSPASFVHLRVHSEFSVVDGIVQIPDLVKAAADFGQPAVALTDLANVFGLIKLYKAARSKGVKPIAGCDIWLQNDEDREKPFRLLLLVTNHQGYLNLCDLLTRAWLDNQYRGRAEVRREWLEGKKGLILLSGARGGDVGHALEAGREQEARALARRWAGQFPDHYYIELQRAGADGDEAYVQAALRLAAELGLPVVATHPVQFIAAQDFRAHEARVCIAEGEQLANAKRVRRFTDEQYLLSSDEMAQRFADVPSALANSVEIARRCNLTLVLGKPRLPNFPTPDGVSLDDYMVRLAREGLERRMMQLFPDEAERQAKTEQYRERLEWECKTIVSMGFPGYFLIVADFINWGKHNGVPVGPGRGSGAGSLVAFSLGITDLDPIRYDLLFERFLNPERVSMPDFDIDFCQDNRERVIDYVKHKYGKEAVSQIATFGTLGAKAVVRDVGRVLEMPYSLCDGLSKLIPFNPADPWSLERTLENEPAFKERYEQDEEVRALIDLARPLEGLTRNIGMHAGGVLIAPGKLTDFCPLYCQPGSDSNAVSQFDKDDVEAAGLVKFDFLGLRNLTILDWAVRFVRRFNPSLRDFDVMALPLDDPQAYKLLSEANTTAVFQLEGRGMKELLKNLRPNTFEDIIAMLALYRPGPLESGMVVDFVNRKHGRAEVDYFHPDLESVLKSTYGVIVYQEQVMLISQIIGGYTLGGADLLRRAMGKKKAEEMAKHREIFEKGAVKKGYDAALAVKLFDLMEKFAGYGFNKSHSAAYALIAYQTAWLKVYHPAEFLAATLSSDMDDTDKVQVFWKDALANGVEVLPPDVNASPYRFEPVEDSHTREGRPPRTMRYGLGAVKGTGQAAVEEIIRAREEQGAYTSLFDFCRKVDRHTVNRRTIEALIRAGAFDSIEENRAALLATVGNAIEAAEQAERSANQVSLFADDSNDIVQGELAKVLPWDLQTRLTEEKSALGFYFSGHLFDAWRDEVRRFAPQPLARLQPSRNLQWFAGVLAAVRPKMTRRGKMLYASLDDGSAQIEVAIFNELYELHRNRLKEDRLVIIQGKVSHDDYSGGLRVSAESLFDLQLAREARARALRITLNGNADAARLRQVLDPFRAAAPAAAPAHNGSGAVANGAALAAAVAPVAGVPVEIALHRAGYACTIRLGDQWRVRMADDLLEQLGDWVQNDSIEVAY</sequence>
<comment type="catalytic activity">
    <reaction evidence="9">
        <text>DNA(n) + a 2'-deoxyribonucleoside 5'-triphosphate = DNA(n+1) + diphosphate</text>
        <dbReference type="Rhea" id="RHEA:22508"/>
        <dbReference type="Rhea" id="RHEA-COMP:17339"/>
        <dbReference type="Rhea" id="RHEA-COMP:17340"/>
        <dbReference type="ChEBI" id="CHEBI:33019"/>
        <dbReference type="ChEBI" id="CHEBI:61560"/>
        <dbReference type="ChEBI" id="CHEBI:173112"/>
        <dbReference type="EC" id="2.7.7.7"/>
    </reaction>
</comment>
<dbReference type="InterPro" id="IPR041931">
    <property type="entry name" value="DNA_pol3_alpha_thumb_dom"/>
</dbReference>
<dbReference type="Proteomes" id="UP000214603">
    <property type="component" value="Unassembled WGS sequence"/>
</dbReference>